<feature type="compositionally biased region" description="Basic and acidic residues" evidence="1">
    <location>
        <begin position="1"/>
        <end position="17"/>
    </location>
</feature>
<proteinExistence type="predicted"/>
<evidence type="ECO:0000256" key="1">
    <source>
        <dbReference type="SAM" id="MobiDB-lite"/>
    </source>
</evidence>
<feature type="transmembrane region" description="Helical" evidence="2">
    <location>
        <begin position="420"/>
        <end position="440"/>
    </location>
</feature>
<feature type="transmembrane region" description="Helical" evidence="2">
    <location>
        <begin position="138"/>
        <end position="158"/>
    </location>
</feature>
<dbReference type="OrthoDB" id="5594966at2759"/>
<feature type="transmembrane region" description="Helical" evidence="2">
    <location>
        <begin position="386"/>
        <end position="408"/>
    </location>
</feature>
<reference evidence="3 4" key="1">
    <citation type="journal article" date="2015" name="Genome Biol. Evol.">
        <title>Phylogenomic analyses indicate that early fungi evolved digesting cell walls of algal ancestors of land plants.</title>
        <authorList>
            <person name="Chang Y."/>
            <person name="Wang S."/>
            <person name="Sekimoto S."/>
            <person name="Aerts A.L."/>
            <person name="Choi C."/>
            <person name="Clum A."/>
            <person name="LaButti K.M."/>
            <person name="Lindquist E.A."/>
            <person name="Yee Ngan C."/>
            <person name="Ohm R.A."/>
            <person name="Salamov A.A."/>
            <person name="Grigoriev I.V."/>
            <person name="Spatafora J.W."/>
            <person name="Berbee M.L."/>
        </authorList>
    </citation>
    <scope>NUCLEOTIDE SEQUENCE [LARGE SCALE GENOMIC DNA]</scope>
    <source>
        <strain evidence="3 4">NRRL 1564</strain>
    </source>
</reference>
<feature type="transmembrane region" description="Helical" evidence="2">
    <location>
        <begin position="107"/>
        <end position="126"/>
    </location>
</feature>
<gene>
    <name evidence="3" type="ORF">COEREDRAFT_79596</name>
</gene>
<dbReference type="EMBL" id="KZ303489">
    <property type="protein sequence ID" value="PIA18543.1"/>
    <property type="molecule type" value="Genomic_DNA"/>
</dbReference>
<feature type="transmembrane region" description="Helical" evidence="2">
    <location>
        <begin position="170"/>
        <end position="192"/>
    </location>
</feature>
<dbReference type="Proteomes" id="UP000242474">
    <property type="component" value="Unassembled WGS sequence"/>
</dbReference>
<evidence type="ECO:0000256" key="2">
    <source>
        <dbReference type="SAM" id="Phobius"/>
    </source>
</evidence>
<feature type="transmembrane region" description="Helical" evidence="2">
    <location>
        <begin position="204"/>
        <end position="226"/>
    </location>
</feature>
<feature type="transmembrane region" description="Helical" evidence="2">
    <location>
        <begin position="485"/>
        <end position="505"/>
    </location>
</feature>
<keyword evidence="2" id="KW-1133">Transmembrane helix</keyword>
<keyword evidence="2" id="KW-0472">Membrane</keyword>
<accession>A0A2G5BHR1</accession>
<evidence type="ECO:0000313" key="4">
    <source>
        <dbReference type="Proteomes" id="UP000242474"/>
    </source>
</evidence>
<dbReference type="AlphaFoldDB" id="A0A2G5BHR1"/>
<feature type="transmembrane region" description="Helical" evidence="2">
    <location>
        <begin position="511"/>
        <end position="530"/>
    </location>
</feature>
<feature type="region of interest" description="Disordered" evidence="1">
    <location>
        <begin position="1"/>
        <end position="25"/>
    </location>
</feature>
<keyword evidence="4" id="KW-1185">Reference proteome</keyword>
<protein>
    <submittedName>
        <fullName evidence="3">Uncharacterized protein</fullName>
    </submittedName>
</protein>
<feature type="transmembrane region" description="Helical" evidence="2">
    <location>
        <begin position="452"/>
        <end position="473"/>
    </location>
</feature>
<evidence type="ECO:0000313" key="3">
    <source>
        <dbReference type="EMBL" id="PIA18543.1"/>
    </source>
</evidence>
<organism evidence="3 4">
    <name type="scientific">Coemansia reversa (strain ATCC 12441 / NRRL 1564)</name>
    <dbReference type="NCBI Taxonomy" id="763665"/>
    <lineage>
        <taxon>Eukaryota</taxon>
        <taxon>Fungi</taxon>
        <taxon>Fungi incertae sedis</taxon>
        <taxon>Zoopagomycota</taxon>
        <taxon>Kickxellomycotina</taxon>
        <taxon>Kickxellomycetes</taxon>
        <taxon>Kickxellales</taxon>
        <taxon>Kickxellaceae</taxon>
        <taxon>Coemansia</taxon>
    </lineage>
</organism>
<sequence>MLAKEEREGVRHTRSSDSDQTADMSSPLFMCRSSMLSIDDTLGKEYEIGNDGVEGVLAGSGVSQPSHDVRRATTRATSEKYVPYMTFLILRIASRVPGGRLLMDSRVIFVLGGAAVVATSFIFTAMEKFIADKLDLNHPVFMQILVLGMATLLVELFTGRHGLFIRSQTIRTVGMLPLVALYMLSMVFSHTARNINSVHGTFQVVQATLPIVVMSMLGFPTSLFLAESGSRHKAIDTLHHSGLHRSLVILTRGLRHLRHRLIRRDRSAVVTSETCVQPEGSSSSRDHADLRRFAMRDAESDIEMDGCGYLSGTSSVSSFGREVLNENTRPSTLSHNPHANLDSGRGAIVALVLFVAVAIWSPKYVMSETDNNYSTRSSGILSMGSLLNLCLSVASVICNSMLLVGISNHLHKQPDHSPTTFVRHFAPLCMLSTLILWPMLESPVDVLEDIDVFRLSLCLGVAAFGALSLIARLAMLQVPVNDGPVGVAAISQINKLVCLAIGWWICEYEHWQLQIVAFCGAWFSVFWWILRRITADYSAIGPFTSFQHYQLARARKCSSADV</sequence>
<name>A0A2G5BHR1_COERN</name>
<feature type="transmembrane region" description="Helical" evidence="2">
    <location>
        <begin position="347"/>
        <end position="366"/>
    </location>
</feature>
<keyword evidence="2" id="KW-0812">Transmembrane</keyword>